<dbReference type="AlphaFoldDB" id="A0A0U2W7C3"/>
<sequence>MACLVPRAVSRLAAEIAIIQRRSIPYRNNGYGLTGLPHSFTKCGLSHMIAFIRKNSFVLLLLAAFVLSDALISWWDPMASSRRFYKNDFTKTLYHHDWVNHGPVFYGNSAVTGAYIESESKSGLVEMGLSYGKLTDLKAILERQLYHVEDQLVIGIDVHTMIDSLETDPTYQWFKPWYQPYVYAYRDYFRDSGTEFVRQLYKGTVELNRSELFAYQPRWIDKQLYFGRLSDEELRTKWNDYERRFGWMSRHDYKDNLQALDWIIDYCKENRLPLRVVWMPWNPDYPLPAYMHGLQEEVNARLNAAGVPVLDALLTYDPKYFHDLVHLSRQEGAPVFTKEVDAWLDSLANSSK</sequence>
<dbReference type="KEGG" id="pnp:IJ22_41400"/>
<keyword evidence="2" id="KW-1185">Reference proteome</keyword>
<dbReference type="EMBL" id="CP013652">
    <property type="protein sequence ID" value="ALS24436.1"/>
    <property type="molecule type" value="Genomic_DNA"/>
</dbReference>
<dbReference type="Proteomes" id="UP000061660">
    <property type="component" value="Chromosome"/>
</dbReference>
<proteinExistence type="predicted"/>
<evidence type="ECO:0000313" key="2">
    <source>
        <dbReference type="Proteomes" id="UP000061660"/>
    </source>
</evidence>
<evidence type="ECO:0000313" key="1">
    <source>
        <dbReference type="EMBL" id="ALS24436.1"/>
    </source>
</evidence>
<organism evidence="1 2">
    <name type="scientific">Paenibacillus naphthalenovorans</name>
    <dbReference type="NCBI Taxonomy" id="162209"/>
    <lineage>
        <taxon>Bacteria</taxon>
        <taxon>Bacillati</taxon>
        <taxon>Bacillota</taxon>
        <taxon>Bacilli</taxon>
        <taxon>Bacillales</taxon>
        <taxon>Paenibacillaceae</taxon>
        <taxon>Paenibacillus</taxon>
    </lineage>
</organism>
<reference evidence="2" key="1">
    <citation type="submission" date="2015-12" db="EMBL/GenBank/DDBJ databases">
        <title>Complete genome sequences of two moderately thermophilic Paenibacillus species.</title>
        <authorList>
            <person name="Butler R.III."/>
            <person name="Wang J."/>
            <person name="Stark B.C."/>
            <person name="Pombert J.-F."/>
        </authorList>
    </citation>
    <scope>NUCLEOTIDE SEQUENCE [LARGE SCALE GENOMIC DNA]</scope>
    <source>
        <strain evidence="2">32O-Y</strain>
    </source>
</reference>
<accession>A0A0U2W7C3</accession>
<gene>
    <name evidence="1" type="ORF">IJ22_41400</name>
</gene>
<name>A0A0U2W7C3_9BACL</name>
<protein>
    <submittedName>
        <fullName evidence="1">Uncharacterized protein</fullName>
    </submittedName>
</protein>
<dbReference type="PATRIC" id="fig|162209.4.peg.4384"/>
<dbReference type="STRING" id="162209.IJ22_41400"/>
<reference evidence="1 2" key="2">
    <citation type="journal article" date="2016" name="Genome Announc.">
        <title>Complete Genome Sequences of Two Interactive Moderate Thermophiles, Paenibacillus napthalenovorans 32O-Y and Paenibacillus sp. 32O-W.</title>
        <authorList>
            <person name="Butler R.R.III."/>
            <person name="Wang J."/>
            <person name="Stark B.C."/>
            <person name="Pombert J.F."/>
        </authorList>
    </citation>
    <scope>NUCLEOTIDE SEQUENCE [LARGE SCALE GENOMIC DNA]</scope>
    <source>
        <strain evidence="1 2">32O-Y</strain>
    </source>
</reference>